<proteinExistence type="predicted"/>
<evidence type="ECO:0000313" key="6">
    <source>
        <dbReference type="EMBL" id="MDR6336061.1"/>
    </source>
</evidence>
<reference evidence="6 8" key="2">
    <citation type="submission" date="2023-07" db="EMBL/GenBank/DDBJ databases">
        <title>Genomic Encyclopedia of Type Strains, Phase IV (KMG-IV): sequencing the most valuable type-strain genomes for metagenomic binning, comparative biology and taxonomic classification.</title>
        <authorList>
            <person name="Goeker M."/>
        </authorList>
    </citation>
    <scope>NUCLEOTIDE SEQUENCE [LARGE SCALE GENOMIC DNA]</scope>
    <source>
        <strain evidence="6 8">DSM 338</strain>
    </source>
</reference>
<dbReference type="SMART" id="SM00347">
    <property type="entry name" value="HTH_MARR"/>
    <property type="match status" value="1"/>
</dbReference>
<dbReference type="PANTHER" id="PTHR33164">
    <property type="entry name" value="TRANSCRIPTIONAL REGULATOR, MARR FAMILY"/>
    <property type="match status" value="1"/>
</dbReference>
<dbReference type="Proteomes" id="UP001245370">
    <property type="component" value="Unassembled WGS sequence"/>
</dbReference>
<dbReference type="EMBL" id="BSDO01000009">
    <property type="protein sequence ID" value="GLI24913.1"/>
    <property type="molecule type" value="Genomic_DNA"/>
</dbReference>
<dbReference type="PANTHER" id="PTHR33164:SF64">
    <property type="entry name" value="TRANSCRIPTIONAL REGULATOR SLYA"/>
    <property type="match status" value="1"/>
</dbReference>
<dbReference type="InterPro" id="IPR000835">
    <property type="entry name" value="HTH_MarR-typ"/>
</dbReference>
<keyword evidence="3" id="KW-0804">Transcription</keyword>
<dbReference type="GO" id="GO:0003700">
    <property type="term" value="F:DNA-binding transcription factor activity"/>
    <property type="evidence" value="ECO:0007669"/>
    <property type="project" value="InterPro"/>
</dbReference>
<evidence type="ECO:0000256" key="3">
    <source>
        <dbReference type="ARBA" id="ARBA00023163"/>
    </source>
</evidence>
<keyword evidence="1" id="KW-0805">Transcription regulation</keyword>
<dbReference type="RefSeq" id="WP_281809627.1">
    <property type="nucleotide sequence ID" value="NZ_BSDO01000009.1"/>
</dbReference>
<organism evidence="5 7">
    <name type="scientific">Xanthobacter flavus</name>
    <dbReference type="NCBI Taxonomy" id="281"/>
    <lineage>
        <taxon>Bacteria</taxon>
        <taxon>Pseudomonadati</taxon>
        <taxon>Pseudomonadota</taxon>
        <taxon>Alphaproteobacteria</taxon>
        <taxon>Hyphomicrobiales</taxon>
        <taxon>Xanthobacteraceae</taxon>
        <taxon>Xanthobacter</taxon>
    </lineage>
</organism>
<dbReference type="EMBL" id="JAVDPY010000010">
    <property type="protein sequence ID" value="MDR6336061.1"/>
    <property type="molecule type" value="Genomic_DNA"/>
</dbReference>
<evidence type="ECO:0000313" key="7">
    <source>
        <dbReference type="Proteomes" id="UP001144397"/>
    </source>
</evidence>
<dbReference type="GO" id="GO:0003677">
    <property type="term" value="F:DNA binding"/>
    <property type="evidence" value="ECO:0007669"/>
    <property type="project" value="UniProtKB-KW"/>
</dbReference>
<evidence type="ECO:0000256" key="1">
    <source>
        <dbReference type="ARBA" id="ARBA00023015"/>
    </source>
</evidence>
<dbReference type="InterPro" id="IPR036388">
    <property type="entry name" value="WH-like_DNA-bd_sf"/>
</dbReference>
<dbReference type="InterPro" id="IPR023187">
    <property type="entry name" value="Tscrpt_reg_MarR-type_CS"/>
</dbReference>
<evidence type="ECO:0000256" key="2">
    <source>
        <dbReference type="ARBA" id="ARBA00023125"/>
    </source>
</evidence>
<comment type="caution">
    <text evidence="5">The sequence shown here is derived from an EMBL/GenBank/DDBJ whole genome shotgun (WGS) entry which is preliminary data.</text>
</comment>
<reference evidence="5" key="1">
    <citation type="submission" date="2022-12" db="EMBL/GenBank/DDBJ databases">
        <title>Reference genome sequencing for broad-spectrum identification of bacterial and archaeal isolates by mass spectrometry.</title>
        <authorList>
            <person name="Sekiguchi Y."/>
            <person name="Tourlousse D.M."/>
        </authorList>
    </citation>
    <scope>NUCLEOTIDE SEQUENCE</scope>
    <source>
        <strain evidence="5">301</strain>
    </source>
</reference>
<keyword evidence="8" id="KW-1185">Reference proteome</keyword>
<feature type="domain" description="HTH marR-type" evidence="4">
    <location>
        <begin position="9"/>
        <end position="143"/>
    </location>
</feature>
<accession>A0A9W6CM34</accession>
<name>A0A9W6CM34_XANFL</name>
<dbReference type="GeneID" id="95765357"/>
<sequence length="166" mass="18340">MDQPLPAPTPQLGFMLVDAGRLYRARMDGAFEHAGLGLTPGEARALAYVNIHRGLRQTALAEKMSVEPMTLVGFLDRLEGLGLVVRESDPTDRRAKIVVLTPAAQPYLEGVELAASKVRADATRGFSDLERAQLRDFLDRVRANLARECTSREGAPRETRTKEARR</sequence>
<dbReference type="PRINTS" id="PR00598">
    <property type="entry name" value="HTHMARR"/>
</dbReference>
<dbReference type="InterPro" id="IPR036390">
    <property type="entry name" value="WH_DNA-bd_sf"/>
</dbReference>
<dbReference type="PROSITE" id="PS50995">
    <property type="entry name" value="HTH_MARR_2"/>
    <property type="match status" value="1"/>
</dbReference>
<dbReference type="Pfam" id="PF01047">
    <property type="entry name" value="MarR"/>
    <property type="match status" value="1"/>
</dbReference>
<dbReference type="SUPFAM" id="SSF46785">
    <property type="entry name" value="Winged helix' DNA-binding domain"/>
    <property type="match status" value="1"/>
</dbReference>
<evidence type="ECO:0000313" key="8">
    <source>
        <dbReference type="Proteomes" id="UP001245370"/>
    </source>
</evidence>
<dbReference type="AlphaFoldDB" id="A0A9W6CM34"/>
<dbReference type="Proteomes" id="UP001144397">
    <property type="component" value="Unassembled WGS sequence"/>
</dbReference>
<gene>
    <name evidence="6" type="ORF">GGQ86_004559</name>
    <name evidence="5" type="ORF">XFLAVUS301_45870</name>
</gene>
<protein>
    <submittedName>
        <fullName evidence="5 6">MarR family transcriptional regulator</fullName>
    </submittedName>
</protein>
<dbReference type="PROSITE" id="PS01117">
    <property type="entry name" value="HTH_MARR_1"/>
    <property type="match status" value="1"/>
</dbReference>
<evidence type="ECO:0000313" key="5">
    <source>
        <dbReference type="EMBL" id="GLI24913.1"/>
    </source>
</evidence>
<evidence type="ECO:0000259" key="4">
    <source>
        <dbReference type="PROSITE" id="PS50995"/>
    </source>
</evidence>
<dbReference type="InterPro" id="IPR039422">
    <property type="entry name" value="MarR/SlyA-like"/>
</dbReference>
<dbReference type="GO" id="GO:0006950">
    <property type="term" value="P:response to stress"/>
    <property type="evidence" value="ECO:0007669"/>
    <property type="project" value="TreeGrafter"/>
</dbReference>
<dbReference type="Gene3D" id="1.10.10.10">
    <property type="entry name" value="Winged helix-like DNA-binding domain superfamily/Winged helix DNA-binding domain"/>
    <property type="match status" value="1"/>
</dbReference>
<keyword evidence="2 6" id="KW-0238">DNA-binding</keyword>